<feature type="compositionally biased region" description="Low complexity" evidence="4">
    <location>
        <begin position="116"/>
        <end position="131"/>
    </location>
</feature>
<evidence type="ECO:0000259" key="5">
    <source>
        <dbReference type="SMART" id="SM00228"/>
    </source>
</evidence>
<dbReference type="AlphaFoldDB" id="A0A1Y6L6H3"/>
<organism evidence="6 7">
    <name type="scientific">Zymoseptoria tritici ST99CH_1A5</name>
    <dbReference type="NCBI Taxonomy" id="1276529"/>
    <lineage>
        <taxon>Eukaryota</taxon>
        <taxon>Fungi</taxon>
        <taxon>Dikarya</taxon>
        <taxon>Ascomycota</taxon>
        <taxon>Pezizomycotina</taxon>
        <taxon>Dothideomycetes</taxon>
        <taxon>Dothideomycetidae</taxon>
        <taxon>Mycosphaerellales</taxon>
        <taxon>Mycosphaerellaceae</taxon>
        <taxon>Zymoseptoria</taxon>
    </lineage>
</organism>
<dbReference type="Gene3D" id="6.10.140.1710">
    <property type="match status" value="1"/>
</dbReference>
<evidence type="ECO:0000256" key="1">
    <source>
        <dbReference type="ARBA" id="ARBA00005256"/>
    </source>
</evidence>
<dbReference type="Gene3D" id="2.30.42.10">
    <property type="match status" value="1"/>
</dbReference>
<name>A0A1Y6L6H3_ZYMTR</name>
<dbReference type="InterPro" id="IPR040815">
    <property type="entry name" value="Nas2_N"/>
</dbReference>
<comment type="similarity">
    <text evidence="1">Belongs to the proteasome subunit p27 family.</text>
</comment>
<gene>
    <name evidence="6" type="ORF">ZT1A5_G604</name>
</gene>
<evidence type="ECO:0000256" key="4">
    <source>
        <dbReference type="SAM" id="MobiDB-lite"/>
    </source>
</evidence>
<dbReference type="GO" id="GO:0070682">
    <property type="term" value="P:proteasome regulatory particle assembly"/>
    <property type="evidence" value="ECO:0007669"/>
    <property type="project" value="InterPro"/>
</dbReference>
<protein>
    <recommendedName>
        <fullName evidence="3">Probable 26S proteasome regulatory subunit p27</fullName>
    </recommendedName>
</protein>
<dbReference type="PANTHER" id="PTHR12651:SF1">
    <property type="entry name" value="26S PROTEASOME NON-ATPASE REGULATORY SUBUNIT 9"/>
    <property type="match status" value="1"/>
</dbReference>
<dbReference type="EMBL" id="LT882676">
    <property type="protein sequence ID" value="SMY19169.1"/>
    <property type="molecule type" value="Genomic_DNA"/>
</dbReference>
<reference evidence="6 7" key="1">
    <citation type="submission" date="2016-10" db="EMBL/GenBank/DDBJ databases">
        <authorList>
            <person name="Varghese N."/>
        </authorList>
    </citation>
    <scope>NUCLEOTIDE SEQUENCE [LARGE SCALE GENOMIC DNA]</scope>
</reference>
<dbReference type="GO" id="GO:0005634">
    <property type="term" value="C:nucleus"/>
    <property type="evidence" value="ECO:0007669"/>
    <property type="project" value="TreeGrafter"/>
</dbReference>
<evidence type="ECO:0000256" key="3">
    <source>
        <dbReference type="ARBA" id="ARBA00068021"/>
    </source>
</evidence>
<accession>A0A1Y6L6H3</accession>
<dbReference type="SMART" id="SM00228">
    <property type="entry name" value="PDZ"/>
    <property type="match status" value="1"/>
</dbReference>
<feature type="compositionally biased region" description="Low complexity" evidence="4">
    <location>
        <begin position="15"/>
        <end position="29"/>
    </location>
</feature>
<dbReference type="InterPro" id="IPR041489">
    <property type="entry name" value="PDZ_6"/>
</dbReference>
<feature type="compositionally biased region" description="Basic and acidic residues" evidence="4">
    <location>
        <begin position="1"/>
        <end position="10"/>
    </location>
</feature>
<dbReference type="PANTHER" id="PTHR12651">
    <property type="entry name" value="26S PROTEASOME NON-ATPASE REGULATORY SUBUNIT 9"/>
    <property type="match status" value="1"/>
</dbReference>
<evidence type="ECO:0000256" key="2">
    <source>
        <dbReference type="ARBA" id="ARBA00023186"/>
    </source>
</evidence>
<dbReference type="GO" id="GO:0005737">
    <property type="term" value="C:cytoplasm"/>
    <property type="evidence" value="ECO:0007669"/>
    <property type="project" value="TreeGrafter"/>
</dbReference>
<keyword evidence="2" id="KW-0143">Chaperone</keyword>
<dbReference type="SUPFAM" id="SSF50156">
    <property type="entry name" value="PDZ domain-like"/>
    <property type="match status" value="1"/>
</dbReference>
<sequence>MGLRMDDIHDPTVVPSGPTSQAPSSSAAPKQTLKQLIEQKENLEAELSALGSVLDSHGVNMRTGLTTFDGFPRADIDVPQIRTTRARIIRLKNDHKAVMARLEEAVHEQFAAGRTPQTSGPSSSITGSSQSMASRPAAPVVEPPFARVNTVVAGSPAEEAGLQVGDKVTKFGTVNWTNHERLSKVAQAVQQNENRTILVKVLRESETAASTSHELQLTPRQGWGGRGLLGCHLLPL</sequence>
<feature type="region of interest" description="Disordered" evidence="4">
    <location>
        <begin position="1"/>
        <end position="31"/>
    </location>
</feature>
<dbReference type="InterPro" id="IPR036034">
    <property type="entry name" value="PDZ_sf"/>
</dbReference>
<dbReference type="InterPro" id="IPR035269">
    <property type="entry name" value="PSMD9"/>
</dbReference>
<dbReference type="InterPro" id="IPR001478">
    <property type="entry name" value="PDZ"/>
</dbReference>
<proteinExistence type="inferred from homology"/>
<evidence type="ECO:0000313" key="7">
    <source>
        <dbReference type="Proteomes" id="UP000215453"/>
    </source>
</evidence>
<dbReference type="Pfam" id="PF17820">
    <property type="entry name" value="PDZ_6"/>
    <property type="match status" value="1"/>
</dbReference>
<dbReference type="Pfam" id="PF18265">
    <property type="entry name" value="Nas2_N"/>
    <property type="match status" value="1"/>
</dbReference>
<dbReference type="Proteomes" id="UP000215453">
    <property type="component" value="Chromosome 1"/>
</dbReference>
<dbReference type="FunFam" id="2.30.42.10:FF:000107">
    <property type="entry name" value="26S proteasome non-ATPase regulatory subunit 9"/>
    <property type="match status" value="1"/>
</dbReference>
<feature type="domain" description="PDZ" evidence="5">
    <location>
        <begin position="121"/>
        <end position="205"/>
    </location>
</feature>
<feature type="region of interest" description="Disordered" evidence="4">
    <location>
        <begin position="111"/>
        <end position="136"/>
    </location>
</feature>
<evidence type="ECO:0000313" key="6">
    <source>
        <dbReference type="EMBL" id="SMY19169.1"/>
    </source>
</evidence>